<dbReference type="EMBL" id="JANBUM010000308">
    <property type="protein sequence ID" value="KAJ2779235.1"/>
    <property type="molecule type" value="Genomic_DNA"/>
</dbReference>
<keyword evidence="2" id="KW-1185">Reference proteome</keyword>
<proteinExistence type="predicted"/>
<evidence type="ECO:0000313" key="2">
    <source>
        <dbReference type="Proteomes" id="UP001140172"/>
    </source>
</evidence>
<dbReference type="OrthoDB" id="5564734at2759"/>
<gene>
    <name evidence="1" type="ORF">GGI15_003938</name>
</gene>
<protein>
    <submittedName>
        <fullName evidence="1">Uncharacterized protein</fullName>
    </submittedName>
</protein>
<sequence>MSMSIPFRAPTVIQSVDEYKQKLQEYRDNASSPKYRVEYFHEFNSGDYSGMRSHDTNFAYQMGRATAYLASQTHIAQFIVNNHYGYFADDLFEIKFRTGVLFYRDNVMIDYMSNLDFDDFRQIIYNLDYATAKHSPKKQRLIREGAITENGVSKTTQTGYTGGHSEGYASQGCNCTIQ</sequence>
<evidence type="ECO:0000313" key="1">
    <source>
        <dbReference type="EMBL" id="KAJ2779235.1"/>
    </source>
</evidence>
<comment type="caution">
    <text evidence="1">The sequence shown here is derived from an EMBL/GenBank/DDBJ whole genome shotgun (WGS) entry which is preliminary data.</text>
</comment>
<dbReference type="Proteomes" id="UP001140172">
    <property type="component" value="Unassembled WGS sequence"/>
</dbReference>
<reference evidence="1" key="1">
    <citation type="submission" date="2022-07" db="EMBL/GenBank/DDBJ databases">
        <title>Phylogenomic reconstructions and comparative analyses of Kickxellomycotina fungi.</title>
        <authorList>
            <person name="Reynolds N.K."/>
            <person name="Stajich J.E."/>
            <person name="Barry K."/>
            <person name="Grigoriev I.V."/>
            <person name="Crous P."/>
            <person name="Smith M.E."/>
        </authorList>
    </citation>
    <scope>NUCLEOTIDE SEQUENCE</scope>
    <source>
        <strain evidence="1">BCRC 34489</strain>
    </source>
</reference>
<accession>A0A9W8LGP2</accession>
<dbReference type="AlphaFoldDB" id="A0A9W8LGP2"/>
<name>A0A9W8LGP2_9FUNG</name>
<organism evidence="1 2">
    <name type="scientific">Coemansia interrupta</name>
    <dbReference type="NCBI Taxonomy" id="1126814"/>
    <lineage>
        <taxon>Eukaryota</taxon>
        <taxon>Fungi</taxon>
        <taxon>Fungi incertae sedis</taxon>
        <taxon>Zoopagomycota</taxon>
        <taxon>Kickxellomycotina</taxon>
        <taxon>Kickxellomycetes</taxon>
        <taxon>Kickxellales</taxon>
        <taxon>Kickxellaceae</taxon>
        <taxon>Coemansia</taxon>
    </lineage>
</organism>